<protein>
    <submittedName>
        <fullName evidence="1">Uncharacterized protein</fullName>
    </submittedName>
</protein>
<evidence type="ECO:0000313" key="1">
    <source>
        <dbReference type="EMBL" id="KAI0066949.1"/>
    </source>
</evidence>
<sequence length="280" mass="30160">MTRPAIRAVLIDLSGTLHVGAKPTDGAARALQRLRDARVPFRFCSNTSKEATSVLKEKLAGMGLGPRDGELWTSVGAVKDVLRVKGVKRPYIIASDSAKEECQGGVTEDPGVPYDAVVIAFAPAQFDYAALNTAFRVLMHEQTPRPDPKPAAPPTIPFITTHRSRYVEDHDSALSLGPGPFVTALEHATGRTAEVVGKPTRAFFEMVQASLQPSTSAAARVVIIGDDVQNDLGEGAQELGLWRVLVRTGKYRPGDERREGVLPPDEVFDSFAAFVDSLLS</sequence>
<dbReference type="Proteomes" id="UP000814140">
    <property type="component" value="Unassembled WGS sequence"/>
</dbReference>
<reference evidence="1" key="1">
    <citation type="submission" date="2021-03" db="EMBL/GenBank/DDBJ databases">
        <authorList>
            <consortium name="DOE Joint Genome Institute"/>
            <person name="Ahrendt S."/>
            <person name="Looney B.P."/>
            <person name="Miyauchi S."/>
            <person name="Morin E."/>
            <person name="Drula E."/>
            <person name="Courty P.E."/>
            <person name="Chicoki N."/>
            <person name="Fauchery L."/>
            <person name="Kohler A."/>
            <person name="Kuo A."/>
            <person name="Labutti K."/>
            <person name="Pangilinan J."/>
            <person name="Lipzen A."/>
            <person name="Riley R."/>
            <person name="Andreopoulos W."/>
            <person name="He G."/>
            <person name="Johnson J."/>
            <person name="Barry K.W."/>
            <person name="Grigoriev I.V."/>
            <person name="Nagy L."/>
            <person name="Hibbett D."/>
            <person name="Henrissat B."/>
            <person name="Matheny P.B."/>
            <person name="Labbe J."/>
            <person name="Martin F."/>
        </authorList>
    </citation>
    <scope>NUCLEOTIDE SEQUENCE</scope>
    <source>
        <strain evidence="1">HHB10654</strain>
    </source>
</reference>
<evidence type="ECO:0000313" key="2">
    <source>
        <dbReference type="Proteomes" id="UP000814140"/>
    </source>
</evidence>
<keyword evidence="2" id="KW-1185">Reference proteome</keyword>
<reference evidence="1" key="2">
    <citation type="journal article" date="2022" name="New Phytol.">
        <title>Evolutionary transition to the ectomycorrhizal habit in the genomes of a hyperdiverse lineage of mushroom-forming fungi.</title>
        <authorList>
            <person name="Looney B."/>
            <person name="Miyauchi S."/>
            <person name="Morin E."/>
            <person name="Drula E."/>
            <person name="Courty P.E."/>
            <person name="Kohler A."/>
            <person name="Kuo A."/>
            <person name="LaButti K."/>
            <person name="Pangilinan J."/>
            <person name="Lipzen A."/>
            <person name="Riley R."/>
            <person name="Andreopoulos W."/>
            <person name="He G."/>
            <person name="Johnson J."/>
            <person name="Nolan M."/>
            <person name="Tritt A."/>
            <person name="Barry K.W."/>
            <person name="Grigoriev I.V."/>
            <person name="Nagy L.G."/>
            <person name="Hibbett D."/>
            <person name="Henrissat B."/>
            <person name="Matheny P.B."/>
            <person name="Labbe J."/>
            <person name="Martin F.M."/>
        </authorList>
    </citation>
    <scope>NUCLEOTIDE SEQUENCE</scope>
    <source>
        <strain evidence="1">HHB10654</strain>
    </source>
</reference>
<comment type="caution">
    <text evidence="1">The sequence shown here is derived from an EMBL/GenBank/DDBJ whole genome shotgun (WGS) entry which is preliminary data.</text>
</comment>
<dbReference type="EMBL" id="MU277191">
    <property type="protein sequence ID" value="KAI0066949.1"/>
    <property type="molecule type" value="Genomic_DNA"/>
</dbReference>
<accession>A0ACB8TES9</accession>
<gene>
    <name evidence="1" type="ORF">BV25DRAFT_1795619</name>
</gene>
<proteinExistence type="predicted"/>
<name>A0ACB8TES9_9AGAM</name>
<organism evidence="1 2">
    <name type="scientific">Artomyces pyxidatus</name>
    <dbReference type="NCBI Taxonomy" id="48021"/>
    <lineage>
        <taxon>Eukaryota</taxon>
        <taxon>Fungi</taxon>
        <taxon>Dikarya</taxon>
        <taxon>Basidiomycota</taxon>
        <taxon>Agaricomycotina</taxon>
        <taxon>Agaricomycetes</taxon>
        <taxon>Russulales</taxon>
        <taxon>Auriscalpiaceae</taxon>
        <taxon>Artomyces</taxon>
    </lineage>
</organism>